<dbReference type="Proteomes" id="UP000298663">
    <property type="component" value="Unassembled WGS sequence"/>
</dbReference>
<comment type="caution">
    <text evidence="1">The sequence shown here is derived from an EMBL/GenBank/DDBJ whole genome shotgun (WGS) entry which is preliminary data.</text>
</comment>
<reference evidence="1 2" key="2">
    <citation type="journal article" date="2019" name="G3 (Bethesda)">
        <title>Hybrid Assembly of the Genome of the Entomopathogenic Nematode Steinernema carpocapsae Identifies the X-Chromosome.</title>
        <authorList>
            <person name="Serra L."/>
            <person name="Macchietto M."/>
            <person name="Macias-Munoz A."/>
            <person name="McGill C.J."/>
            <person name="Rodriguez I.M."/>
            <person name="Rodriguez B."/>
            <person name="Murad R."/>
            <person name="Mortazavi A."/>
        </authorList>
    </citation>
    <scope>NUCLEOTIDE SEQUENCE [LARGE SCALE GENOMIC DNA]</scope>
    <source>
        <strain evidence="1 2">ALL</strain>
    </source>
</reference>
<keyword evidence="2" id="KW-1185">Reference proteome</keyword>
<dbReference type="AlphaFoldDB" id="A0A4U5PDA4"/>
<organism evidence="1 2">
    <name type="scientific">Steinernema carpocapsae</name>
    <name type="common">Entomopathogenic nematode</name>
    <dbReference type="NCBI Taxonomy" id="34508"/>
    <lineage>
        <taxon>Eukaryota</taxon>
        <taxon>Metazoa</taxon>
        <taxon>Ecdysozoa</taxon>
        <taxon>Nematoda</taxon>
        <taxon>Chromadorea</taxon>
        <taxon>Rhabditida</taxon>
        <taxon>Tylenchina</taxon>
        <taxon>Panagrolaimomorpha</taxon>
        <taxon>Strongyloidoidea</taxon>
        <taxon>Steinernematidae</taxon>
        <taxon>Steinernema</taxon>
    </lineage>
</organism>
<gene>
    <name evidence="1" type="ORF">L596_008349</name>
</gene>
<sequence>MLGREQKAKVPLEERIYWLIVLFATLQKVLSGLVLKSCYEGRESPPITNFPPQRRAHDHDNQGVHPVDDFGRLIQDLLPPPRNSQRVFLQLQIFLFFRVLIPDLAMYK</sequence>
<dbReference type="EMBL" id="AZBU02000002">
    <property type="protein sequence ID" value="TKR93994.1"/>
    <property type="molecule type" value="Genomic_DNA"/>
</dbReference>
<evidence type="ECO:0000313" key="2">
    <source>
        <dbReference type="Proteomes" id="UP000298663"/>
    </source>
</evidence>
<accession>A0A4U5PDA4</accession>
<reference evidence="1 2" key="1">
    <citation type="journal article" date="2015" name="Genome Biol.">
        <title>Comparative genomics of Steinernema reveals deeply conserved gene regulatory networks.</title>
        <authorList>
            <person name="Dillman A.R."/>
            <person name="Macchietto M."/>
            <person name="Porter C.F."/>
            <person name="Rogers A."/>
            <person name="Williams B."/>
            <person name="Antoshechkin I."/>
            <person name="Lee M.M."/>
            <person name="Goodwin Z."/>
            <person name="Lu X."/>
            <person name="Lewis E.E."/>
            <person name="Goodrich-Blair H."/>
            <person name="Stock S.P."/>
            <person name="Adams B.J."/>
            <person name="Sternberg P.W."/>
            <person name="Mortazavi A."/>
        </authorList>
    </citation>
    <scope>NUCLEOTIDE SEQUENCE [LARGE SCALE GENOMIC DNA]</scope>
    <source>
        <strain evidence="1 2">ALL</strain>
    </source>
</reference>
<proteinExistence type="predicted"/>
<evidence type="ECO:0000313" key="1">
    <source>
        <dbReference type="EMBL" id="TKR93994.1"/>
    </source>
</evidence>
<name>A0A4U5PDA4_STECR</name>
<protein>
    <submittedName>
        <fullName evidence="1">Uncharacterized protein</fullName>
    </submittedName>
</protein>